<dbReference type="Gene3D" id="1.10.1670.10">
    <property type="entry name" value="Helix-hairpin-Helix base-excision DNA repair enzymes (C-terminal)"/>
    <property type="match status" value="1"/>
</dbReference>
<evidence type="ECO:0000256" key="3">
    <source>
        <dbReference type="ARBA" id="ARBA00008343"/>
    </source>
</evidence>
<evidence type="ECO:0000256" key="12">
    <source>
        <dbReference type="ARBA" id="ARBA00023204"/>
    </source>
</evidence>
<comment type="caution">
    <text evidence="17">The sequence shown here is derived from an EMBL/GenBank/DDBJ whole genome shotgun (WGS) entry which is preliminary data.</text>
</comment>
<evidence type="ECO:0000256" key="5">
    <source>
        <dbReference type="ARBA" id="ARBA00022023"/>
    </source>
</evidence>
<organism evidence="17 18">
    <name type="scientific">Cellulosimicrobium composti</name>
    <dbReference type="NCBI Taxonomy" id="2672572"/>
    <lineage>
        <taxon>Bacteria</taxon>
        <taxon>Bacillati</taxon>
        <taxon>Actinomycetota</taxon>
        <taxon>Actinomycetes</taxon>
        <taxon>Micrococcales</taxon>
        <taxon>Promicromonosporaceae</taxon>
        <taxon>Cellulosimicrobium</taxon>
    </lineage>
</organism>
<sequence length="335" mass="35190">MTAVRPARTAAAPLSAAATSAAATSDAASPAPTTPDPATPDAYAGLRDAVGRWFAETARDLPWRAADRTAWGVLVSEVMLQQTPVVRVEPVWRAWMDRWPEPADLAAAPTADVLRAWGRLGYPRRALRLQECARAVVERHGGQVPRGEAALRALPGVGEYTAAAVTAFAHGRRAVVVDTNVRRVLARAVGGVALPAPSYTAAERATAAAVAPPGDEDAVLWAAASMELGALVCTARGPRCGACPVRDACAWRRAGRPGDEHADRRRTQAWAGTDRQARGRVMAVLRDAPGPVPRAVVAGAWHDAAQLDRCVASLVEDGLVEQVDGPGGALYRLPA</sequence>
<evidence type="ECO:0000256" key="13">
    <source>
        <dbReference type="ARBA" id="ARBA00023295"/>
    </source>
</evidence>
<gene>
    <name evidence="17" type="ORF">GJV82_02055</name>
</gene>
<evidence type="ECO:0000256" key="1">
    <source>
        <dbReference type="ARBA" id="ARBA00000843"/>
    </source>
</evidence>
<dbReference type="RefSeq" id="WP_155098067.1">
    <property type="nucleotide sequence ID" value="NZ_WMKA01000003.1"/>
</dbReference>
<evidence type="ECO:0000313" key="18">
    <source>
        <dbReference type="Proteomes" id="UP000440668"/>
    </source>
</evidence>
<dbReference type="InterPro" id="IPR004036">
    <property type="entry name" value="Endonuclease-III-like_CS2"/>
</dbReference>
<dbReference type="Proteomes" id="UP000440668">
    <property type="component" value="Unassembled WGS sequence"/>
</dbReference>
<feature type="domain" description="HhH-GPD" evidence="16">
    <location>
        <begin position="79"/>
        <end position="231"/>
    </location>
</feature>
<evidence type="ECO:0000259" key="16">
    <source>
        <dbReference type="SMART" id="SM00478"/>
    </source>
</evidence>
<evidence type="ECO:0000313" key="17">
    <source>
        <dbReference type="EMBL" id="MTG87742.1"/>
    </source>
</evidence>
<keyword evidence="10" id="KW-0408">Iron</keyword>
<evidence type="ECO:0000256" key="6">
    <source>
        <dbReference type="ARBA" id="ARBA00022485"/>
    </source>
</evidence>
<dbReference type="InterPro" id="IPR023170">
    <property type="entry name" value="HhH_base_excis_C"/>
</dbReference>
<dbReference type="Pfam" id="PF00730">
    <property type="entry name" value="HhH-GPD"/>
    <property type="match status" value="1"/>
</dbReference>
<keyword evidence="8" id="KW-0227">DNA damage</keyword>
<accession>A0A6N7ZEL2</accession>
<comment type="cofactor">
    <cofactor evidence="2">
        <name>[4Fe-4S] cluster</name>
        <dbReference type="ChEBI" id="CHEBI:49883"/>
    </cofactor>
</comment>
<dbReference type="GO" id="GO:0032357">
    <property type="term" value="F:oxidized purine DNA binding"/>
    <property type="evidence" value="ECO:0007669"/>
    <property type="project" value="TreeGrafter"/>
</dbReference>
<proteinExistence type="inferred from homology"/>
<evidence type="ECO:0000256" key="8">
    <source>
        <dbReference type="ARBA" id="ARBA00022763"/>
    </source>
</evidence>
<evidence type="ECO:0000256" key="7">
    <source>
        <dbReference type="ARBA" id="ARBA00022723"/>
    </source>
</evidence>
<dbReference type="CDD" id="cd00056">
    <property type="entry name" value="ENDO3c"/>
    <property type="match status" value="1"/>
</dbReference>
<dbReference type="EC" id="3.2.2.31" evidence="4"/>
<evidence type="ECO:0000256" key="11">
    <source>
        <dbReference type="ARBA" id="ARBA00023014"/>
    </source>
</evidence>
<keyword evidence="6" id="KW-0004">4Fe-4S</keyword>
<dbReference type="GO" id="GO:0006298">
    <property type="term" value="P:mismatch repair"/>
    <property type="evidence" value="ECO:0007669"/>
    <property type="project" value="TreeGrafter"/>
</dbReference>
<evidence type="ECO:0000256" key="15">
    <source>
        <dbReference type="SAM" id="SignalP"/>
    </source>
</evidence>
<dbReference type="InterPro" id="IPR011257">
    <property type="entry name" value="DNA_glycosylase"/>
</dbReference>
<evidence type="ECO:0000256" key="10">
    <source>
        <dbReference type="ARBA" id="ARBA00023004"/>
    </source>
</evidence>
<feature type="chain" id="PRO_5038778121" description="Adenine DNA glycosylase" evidence="15">
    <location>
        <begin position="24"/>
        <end position="335"/>
    </location>
</feature>
<feature type="signal peptide" evidence="15">
    <location>
        <begin position="1"/>
        <end position="23"/>
    </location>
</feature>
<dbReference type="GO" id="GO:0000701">
    <property type="term" value="F:purine-specific mismatch base pair DNA N-glycosylase activity"/>
    <property type="evidence" value="ECO:0007669"/>
    <property type="project" value="UniProtKB-EC"/>
</dbReference>
<protein>
    <recommendedName>
        <fullName evidence="5">Adenine DNA glycosylase</fullName>
        <ecNumber evidence="4">3.2.2.31</ecNumber>
    </recommendedName>
</protein>
<dbReference type="InterPro" id="IPR003651">
    <property type="entry name" value="Endonuclease3_FeS-loop_motif"/>
</dbReference>
<dbReference type="InterPro" id="IPR003265">
    <property type="entry name" value="HhH-GPD_domain"/>
</dbReference>
<comment type="catalytic activity">
    <reaction evidence="1">
        <text>Hydrolyzes free adenine bases from 7,8-dihydro-8-oxoguanine:adenine mismatched double-stranded DNA, leaving an apurinic site.</text>
        <dbReference type="EC" id="3.2.2.31"/>
    </reaction>
</comment>
<name>A0A6N7ZEL2_9MICO</name>
<dbReference type="GO" id="GO:0035485">
    <property type="term" value="F:adenine/guanine mispair binding"/>
    <property type="evidence" value="ECO:0007669"/>
    <property type="project" value="TreeGrafter"/>
</dbReference>
<dbReference type="GO" id="GO:0006284">
    <property type="term" value="P:base-excision repair"/>
    <property type="evidence" value="ECO:0007669"/>
    <property type="project" value="InterPro"/>
</dbReference>
<dbReference type="SMART" id="SM00478">
    <property type="entry name" value="ENDO3c"/>
    <property type="match status" value="1"/>
</dbReference>
<evidence type="ECO:0000256" key="9">
    <source>
        <dbReference type="ARBA" id="ARBA00022801"/>
    </source>
</evidence>
<dbReference type="PANTHER" id="PTHR42944">
    <property type="entry name" value="ADENINE DNA GLYCOSYLASE"/>
    <property type="match status" value="1"/>
</dbReference>
<dbReference type="PANTHER" id="PTHR42944:SF1">
    <property type="entry name" value="ADENINE DNA GLYCOSYLASE"/>
    <property type="match status" value="1"/>
</dbReference>
<dbReference type="GO" id="GO:0034039">
    <property type="term" value="F:8-oxo-7,8-dihydroguanine DNA N-glycosylase activity"/>
    <property type="evidence" value="ECO:0007669"/>
    <property type="project" value="TreeGrafter"/>
</dbReference>
<dbReference type="SUPFAM" id="SSF48150">
    <property type="entry name" value="DNA-glycosylase"/>
    <property type="match status" value="1"/>
</dbReference>
<keyword evidence="7" id="KW-0479">Metal-binding</keyword>
<evidence type="ECO:0000256" key="4">
    <source>
        <dbReference type="ARBA" id="ARBA00012045"/>
    </source>
</evidence>
<dbReference type="SMART" id="SM00525">
    <property type="entry name" value="FES"/>
    <property type="match status" value="1"/>
</dbReference>
<keyword evidence="12" id="KW-0234">DNA repair</keyword>
<feature type="region of interest" description="Disordered" evidence="14">
    <location>
        <begin position="1"/>
        <end position="42"/>
    </location>
</feature>
<dbReference type="GO" id="GO:0046872">
    <property type="term" value="F:metal ion binding"/>
    <property type="evidence" value="ECO:0007669"/>
    <property type="project" value="UniProtKB-KW"/>
</dbReference>
<keyword evidence="9" id="KW-0378">Hydrolase</keyword>
<dbReference type="PROSITE" id="PS01155">
    <property type="entry name" value="ENDONUCLEASE_III_2"/>
    <property type="match status" value="1"/>
</dbReference>
<dbReference type="InterPro" id="IPR044298">
    <property type="entry name" value="MIG/MutY"/>
</dbReference>
<keyword evidence="11" id="KW-0411">Iron-sulfur</keyword>
<feature type="compositionally biased region" description="Low complexity" evidence="14">
    <location>
        <begin position="1"/>
        <end position="31"/>
    </location>
</feature>
<reference evidence="17 18" key="1">
    <citation type="submission" date="2019-11" db="EMBL/GenBank/DDBJ databases">
        <title>Cellulosimicrobium composti sp. nov. isolated from a compost.</title>
        <authorList>
            <person name="Yang Y."/>
        </authorList>
    </citation>
    <scope>NUCLEOTIDE SEQUENCE [LARGE SCALE GENOMIC DNA]</scope>
    <source>
        <strain evidence="17 18">BIT-GX5</strain>
    </source>
</reference>
<dbReference type="GO" id="GO:0051539">
    <property type="term" value="F:4 iron, 4 sulfur cluster binding"/>
    <property type="evidence" value="ECO:0007669"/>
    <property type="project" value="UniProtKB-KW"/>
</dbReference>
<comment type="similarity">
    <text evidence="3">Belongs to the Nth/MutY family.</text>
</comment>
<dbReference type="EMBL" id="WMKA01000003">
    <property type="protein sequence ID" value="MTG87742.1"/>
    <property type="molecule type" value="Genomic_DNA"/>
</dbReference>
<dbReference type="AlphaFoldDB" id="A0A6N7ZEL2"/>
<evidence type="ECO:0000256" key="14">
    <source>
        <dbReference type="SAM" id="MobiDB-lite"/>
    </source>
</evidence>
<keyword evidence="13" id="KW-0326">Glycosidase</keyword>
<dbReference type="FunFam" id="1.10.340.30:FF:000003">
    <property type="entry name" value="A/G-specific adenine glycosylase"/>
    <property type="match status" value="1"/>
</dbReference>
<evidence type="ECO:0000256" key="2">
    <source>
        <dbReference type="ARBA" id="ARBA00001966"/>
    </source>
</evidence>
<dbReference type="Gene3D" id="1.10.340.30">
    <property type="entry name" value="Hypothetical protein, domain 2"/>
    <property type="match status" value="1"/>
</dbReference>
<keyword evidence="15" id="KW-0732">Signal</keyword>